<dbReference type="Proteomes" id="UP000254508">
    <property type="component" value="Plasmid unnamed"/>
</dbReference>
<dbReference type="EMBL" id="CP031358">
    <property type="protein sequence ID" value="AXK43754.1"/>
    <property type="molecule type" value="Genomic_DNA"/>
</dbReference>
<sequence length="109" mass="11610">MADKSPVRVLLIKDGENFYMRPLGDQPPVHIAFIDTAQNKPDGQGTIRALIPGGGSGEEVKAVLDLGKADMEGYVSSGNFARDQQISAQNEQISQLQNASNQPATANEA</sequence>
<protein>
    <submittedName>
        <fullName evidence="2">Uncharacterized protein</fullName>
    </submittedName>
</protein>
<accession>A0A345YIK2</accession>
<keyword evidence="2" id="KW-0614">Plasmid</keyword>
<feature type="region of interest" description="Disordered" evidence="1">
    <location>
        <begin position="90"/>
        <end position="109"/>
    </location>
</feature>
<reference evidence="2 3" key="1">
    <citation type="submission" date="2018-07" db="EMBL/GenBank/DDBJ databases">
        <title>Genome sequence of Erythrobacter strain YH-07, an antagonistic bacterium isolated from Yellow Sea.</title>
        <authorList>
            <person name="Tang T."/>
            <person name="Liu Q."/>
            <person name="Sun X."/>
        </authorList>
    </citation>
    <scope>NUCLEOTIDE SEQUENCE [LARGE SCALE GENOMIC DNA]</scope>
    <source>
        <strain evidence="2 3">YH-07</strain>
        <plasmid evidence="2 3">unnamed</plasmid>
    </source>
</reference>
<geneLocation type="plasmid" evidence="2 3">
    <name>unnamed</name>
</geneLocation>
<evidence type="ECO:0000313" key="3">
    <source>
        <dbReference type="Proteomes" id="UP000254508"/>
    </source>
</evidence>
<dbReference type="AlphaFoldDB" id="A0A345YIK2"/>
<proteinExistence type="predicted"/>
<dbReference type="KEGG" id="err:DVR09_14955"/>
<keyword evidence="3" id="KW-1185">Reference proteome</keyword>
<gene>
    <name evidence="2" type="ORF">DVR09_14955</name>
</gene>
<dbReference type="RefSeq" id="WP_115418067.1">
    <property type="nucleotide sequence ID" value="NZ_CP031358.1"/>
</dbReference>
<evidence type="ECO:0000313" key="2">
    <source>
        <dbReference type="EMBL" id="AXK43754.1"/>
    </source>
</evidence>
<name>A0A345YIK2_9SPHN</name>
<evidence type="ECO:0000256" key="1">
    <source>
        <dbReference type="SAM" id="MobiDB-lite"/>
    </source>
</evidence>
<organism evidence="2 3">
    <name type="scientific">Erythrobacter aureus</name>
    <dbReference type="NCBI Taxonomy" id="2182384"/>
    <lineage>
        <taxon>Bacteria</taxon>
        <taxon>Pseudomonadati</taxon>
        <taxon>Pseudomonadota</taxon>
        <taxon>Alphaproteobacteria</taxon>
        <taxon>Sphingomonadales</taxon>
        <taxon>Erythrobacteraceae</taxon>
        <taxon>Erythrobacter/Porphyrobacter group</taxon>
        <taxon>Erythrobacter</taxon>
    </lineage>
</organism>